<dbReference type="EMBL" id="FWFO01000001">
    <property type="protein sequence ID" value="SLN26261.1"/>
    <property type="molecule type" value="Genomic_DNA"/>
</dbReference>
<dbReference type="GO" id="GO:0005509">
    <property type="term" value="F:calcium ion binding"/>
    <property type="evidence" value="ECO:0007669"/>
    <property type="project" value="InterPro"/>
</dbReference>
<accession>A0A1Y5RZ54</accession>
<dbReference type="AlphaFoldDB" id="A0A1Y5RZ54"/>
<protein>
    <submittedName>
        <fullName evidence="1">Leukotoxin</fullName>
    </submittedName>
</protein>
<organism evidence="1 2">
    <name type="scientific">Falsiruegeria litorea R37</name>
    <dbReference type="NCBI Taxonomy" id="1200284"/>
    <lineage>
        <taxon>Bacteria</taxon>
        <taxon>Pseudomonadati</taxon>
        <taxon>Pseudomonadota</taxon>
        <taxon>Alphaproteobacteria</taxon>
        <taxon>Rhodobacterales</taxon>
        <taxon>Roseobacteraceae</taxon>
        <taxon>Falsiruegeria</taxon>
    </lineage>
</organism>
<dbReference type="InterPro" id="IPR011049">
    <property type="entry name" value="Serralysin-like_metalloprot_C"/>
</dbReference>
<reference evidence="1 2" key="1">
    <citation type="submission" date="2017-03" db="EMBL/GenBank/DDBJ databases">
        <authorList>
            <person name="Afonso C.L."/>
            <person name="Miller P.J."/>
            <person name="Scott M.A."/>
            <person name="Spackman E."/>
            <person name="Goraichik I."/>
            <person name="Dimitrov K.M."/>
            <person name="Suarez D.L."/>
            <person name="Swayne D.E."/>
        </authorList>
    </citation>
    <scope>NUCLEOTIDE SEQUENCE [LARGE SCALE GENOMIC DNA]</scope>
    <source>
        <strain evidence="1 2">CECT 7639</strain>
    </source>
</reference>
<dbReference type="PRINTS" id="PR00313">
    <property type="entry name" value="CABNDNGRPT"/>
</dbReference>
<name>A0A1Y5RZ54_9RHOB</name>
<keyword evidence="2" id="KW-1185">Reference proteome</keyword>
<dbReference type="Pfam" id="PF00353">
    <property type="entry name" value="HemolysinCabind"/>
    <property type="match status" value="2"/>
</dbReference>
<evidence type="ECO:0000313" key="2">
    <source>
        <dbReference type="Proteomes" id="UP000193077"/>
    </source>
</evidence>
<proteinExistence type="predicted"/>
<dbReference type="SUPFAM" id="SSF51120">
    <property type="entry name" value="beta-Roll"/>
    <property type="match status" value="1"/>
</dbReference>
<gene>
    <name evidence="1" type="primary">lktA_1</name>
    <name evidence="1" type="ORF">TRL7639_00948</name>
</gene>
<sequence length="169" mass="18225">MWVCSCAPTTTLDSRHESRTGFVQQSRSRLGRIDADWVSRHPSYATANVGNPTDALHGTDGNDIIRATKVADWVYGGSGDDLIDGNEGNDNLFGEAGSDTFEFATGDGTDQIRDYSSVAGVIQFIGLRFADISTSQVGGNIQIDYGSGDRLLIDNAQVTDFSEAEFQFV</sequence>
<dbReference type="Gene3D" id="2.150.10.10">
    <property type="entry name" value="Serralysin-like metalloprotease, C-terminal"/>
    <property type="match status" value="1"/>
</dbReference>
<dbReference type="Proteomes" id="UP000193077">
    <property type="component" value="Unassembled WGS sequence"/>
</dbReference>
<dbReference type="InterPro" id="IPR001343">
    <property type="entry name" value="Hemolysn_Ca-bd"/>
</dbReference>
<evidence type="ECO:0000313" key="1">
    <source>
        <dbReference type="EMBL" id="SLN26261.1"/>
    </source>
</evidence>